<dbReference type="InterPro" id="IPR005646">
    <property type="entry name" value="FapA"/>
</dbReference>
<evidence type="ECO:0000313" key="3">
    <source>
        <dbReference type="Proteomes" id="UP001519307"/>
    </source>
</evidence>
<dbReference type="SMART" id="SM01245">
    <property type="entry name" value="Jag_N"/>
    <property type="match status" value="1"/>
</dbReference>
<dbReference type="Proteomes" id="UP001519307">
    <property type="component" value="Unassembled WGS sequence"/>
</dbReference>
<dbReference type="Pfam" id="PF03961">
    <property type="entry name" value="FapA"/>
    <property type="match status" value="1"/>
</dbReference>
<reference evidence="2 3" key="1">
    <citation type="submission" date="2021-03" db="EMBL/GenBank/DDBJ databases">
        <title>Genomic Encyclopedia of Type Strains, Phase IV (KMG-IV): sequencing the most valuable type-strain genomes for metagenomic binning, comparative biology and taxonomic classification.</title>
        <authorList>
            <person name="Goeker M."/>
        </authorList>
    </citation>
    <scope>NUCLEOTIDE SEQUENCE [LARGE SCALE GENOMIC DNA]</scope>
    <source>
        <strain evidence="2 3">DSM 28783</strain>
    </source>
</reference>
<protein>
    <submittedName>
        <fullName evidence="2">Uncharacterized protein (DUF342 family)</fullName>
    </submittedName>
</protein>
<dbReference type="RefSeq" id="WP_209702383.1">
    <property type="nucleotide sequence ID" value="NZ_JAGGLM010000012.1"/>
</dbReference>
<comment type="caution">
    <text evidence="2">The sequence shown here is derived from an EMBL/GenBank/DDBJ whole genome shotgun (WGS) entry which is preliminary data.</text>
</comment>
<dbReference type="Pfam" id="PF14804">
    <property type="entry name" value="Jag_N"/>
    <property type="match status" value="1"/>
</dbReference>
<organism evidence="2 3">
    <name type="scientific">Clostridium algifaecis</name>
    <dbReference type="NCBI Taxonomy" id="1472040"/>
    <lineage>
        <taxon>Bacteria</taxon>
        <taxon>Bacillati</taxon>
        <taxon>Bacillota</taxon>
        <taxon>Clostridia</taxon>
        <taxon>Eubacteriales</taxon>
        <taxon>Clostridiaceae</taxon>
        <taxon>Clostridium</taxon>
    </lineage>
</organism>
<name>A0ABS4KT74_9CLOT</name>
<sequence>MKKLFRGNSLEDCLESAFKELNIEKDKLKYRVVERKNYIIRKRVVIEVEVEDKDDVRETKTEEKNICEKNGTLKIIDGKIIVKDPEEGGNPATIVKPRDMTVVVDGNDVQNDVKVFKDSKIEVHLPENEARRELNIYMSDDRMEVYAGVVYIPKIIYELKDTEESNKVMLETCEKEKIDPPKYTESELKQELSKNKIVYGLIQENLEKVIEGHTDQKVLIAKGKNVIDGKDDVIEIKFKTSSNLKEDKVGNIDFKSIGFVNSVKKNDVLAVRHKGKDGENGCDVTGKVLNCKKGKEINMKSGTGCVLKDESIIALIAGKPSYKGNTFYVQQVHELNNDVDLSTGNVCFMGNVAIHGSVKENMKIECGNNLIVDKDVERSILIARGDILVKGSIVGSKICGGGEDVKKIKSLEHLEKFNENINNLMSAVNEIKTYNLLGQNKRDGEIIKVLLENKFKNIIKLCIDIISDLSVQYSDYKKQDTLVKLIRSKLMGMAPISIKDYSELGEIVKCADLKIGILKNALKLPVKVVISYCQDSTIESSGDVIVTSKGEYISNITANKSIQFIQDRSVARGGCLKALNEIKCKTVGSVAGVTTKLELAGSGDIWADIAYHNTIFKIGPKQIVLDLPCKNVHAYIKDGNIVVDKLML</sequence>
<dbReference type="PANTHER" id="PTHR38032:SF1">
    <property type="entry name" value="RNA-BINDING PROTEIN KHPB N-TERMINAL DOMAIN-CONTAINING PROTEIN"/>
    <property type="match status" value="1"/>
</dbReference>
<evidence type="ECO:0000313" key="2">
    <source>
        <dbReference type="EMBL" id="MBP2033232.1"/>
    </source>
</evidence>
<dbReference type="PANTHER" id="PTHR38032">
    <property type="entry name" value="POLYMERASE-RELATED"/>
    <property type="match status" value="1"/>
</dbReference>
<evidence type="ECO:0000259" key="1">
    <source>
        <dbReference type="SMART" id="SM01245"/>
    </source>
</evidence>
<dbReference type="EMBL" id="JAGGLM010000012">
    <property type="protein sequence ID" value="MBP2033232.1"/>
    <property type="molecule type" value="Genomic_DNA"/>
</dbReference>
<dbReference type="Pfam" id="PF20250">
    <property type="entry name" value="FapA_N"/>
    <property type="match status" value="1"/>
</dbReference>
<dbReference type="InterPro" id="IPR046865">
    <property type="entry name" value="FapA_b_solenoid"/>
</dbReference>
<dbReference type="InterPro" id="IPR032782">
    <property type="entry name" value="KhpB_N"/>
</dbReference>
<keyword evidence="3" id="KW-1185">Reference proteome</keyword>
<feature type="domain" description="RNA-binding protein KhpB N-terminal" evidence="1">
    <location>
        <begin position="4"/>
        <end position="51"/>
    </location>
</feature>
<gene>
    <name evidence="2" type="ORF">J2Z42_001935</name>
</gene>
<proteinExistence type="predicted"/>
<dbReference type="InterPro" id="IPR046866">
    <property type="entry name" value="FapA_N"/>
</dbReference>
<accession>A0ABS4KT74</accession>